<dbReference type="PANTHER" id="PTHR14226">
    <property type="entry name" value="NEUROPATHY TARGET ESTERASE/SWISS CHEESE D.MELANOGASTER"/>
    <property type="match status" value="1"/>
</dbReference>
<dbReference type="AlphaFoldDB" id="A0A7X0IHS5"/>
<feature type="domain" description="PNPLA" evidence="5">
    <location>
        <begin position="6"/>
        <end position="201"/>
    </location>
</feature>
<dbReference type="PROSITE" id="PS51635">
    <property type="entry name" value="PNPLA"/>
    <property type="match status" value="1"/>
</dbReference>
<feature type="short sequence motif" description="GXSXG" evidence="4">
    <location>
        <begin position="41"/>
        <end position="45"/>
    </location>
</feature>
<keyword evidence="3 4" id="KW-0443">Lipid metabolism</keyword>
<feature type="short sequence motif" description="DGA/G" evidence="4">
    <location>
        <begin position="188"/>
        <end position="190"/>
    </location>
</feature>
<feature type="active site" description="Proton acceptor" evidence="4">
    <location>
        <position position="188"/>
    </location>
</feature>
<evidence type="ECO:0000259" key="5">
    <source>
        <dbReference type="PROSITE" id="PS51635"/>
    </source>
</evidence>
<dbReference type="InterPro" id="IPR050301">
    <property type="entry name" value="NTE"/>
</dbReference>
<dbReference type="PANTHER" id="PTHR14226:SF57">
    <property type="entry name" value="BLR7027 PROTEIN"/>
    <property type="match status" value="1"/>
</dbReference>
<keyword evidence="2 4" id="KW-0442">Lipid degradation</keyword>
<feature type="short sequence motif" description="GXGXXG" evidence="4">
    <location>
        <begin position="10"/>
        <end position="15"/>
    </location>
</feature>
<dbReference type="InterPro" id="IPR016035">
    <property type="entry name" value="Acyl_Trfase/lysoPLipase"/>
</dbReference>
<evidence type="ECO:0000256" key="2">
    <source>
        <dbReference type="ARBA" id="ARBA00022963"/>
    </source>
</evidence>
<dbReference type="InterPro" id="IPR002641">
    <property type="entry name" value="PNPLA_dom"/>
</dbReference>
<dbReference type="SUPFAM" id="SSF52151">
    <property type="entry name" value="FabD/lysophospholipase-like"/>
    <property type="match status" value="1"/>
</dbReference>
<gene>
    <name evidence="6" type="ORF">BJ992_004340</name>
</gene>
<dbReference type="Gene3D" id="3.40.1090.10">
    <property type="entry name" value="Cytosolic phospholipase A2 catalytic domain"/>
    <property type="match status" value="2"/>
</dbReference>
<evidence type="ECO:0000256" key="3">
    <source>
        <dbReference type="ARBA" id="ARBA00023098"/>
    </source>
</evidence>
<evidence type="ECO:0000256" key="1">
    <source>
        <dbReference type="ARBA" id="ARBA00022801"/>
    </source>
</evidence>
<dbReference type="Proteomes" id="UP000555564">
    <property type="component" value="Unassembled WGS sequence"/>
</dbReference>
<sequence length="276" mass="28531">MTKRALVLGGGGVAGIAWETGVLAGLAAGGVDCLAADKILGTSAGATVAAQITSGLPMEELFRRQADPVLQNTELRSGVSVGSLVVLFEGMYRRESDLATMRKEAGTLALAAETVAEPVRHGVIASRLPRHEWPANAEIELVAVDTATGEHQVFHRGSGVGLVDAVAASCAVPGVWPPVTIGATRYMDGGVRSGVNADLVAGYERVLILAPMDDVQLAGQIDLLEESGRVELVIPDEESAAAMGADPLDPAVRTPSAEAGYRQGLALAGRLSVFWS</sequence>
<dbReference type="GO" id="GO:0016042">
    <property type="term" value="P:lipid catabolic process"/>
    <property type="evidence" value="ECO:0007669"/>
    <property type="project" value="UniProtKB-UniRule"/>
</dbReference>
<dbReference type="RefSeq" id="WP_184983821.1">
    <property type="nucleotide sequence ID" value="NZ_BAAALO010000038.1"/>
</dbReference>
<reference evidence="6 7" key="1">
    <citation type="submission" date="2020-08" db="EMBL/GenBank/DDBJ databases">
        <title>Sequencing the genomes of 1000 actinobacteria strains.</title>
        <authorList>
            <person name="Klenk H.-P."/>
        </authorList>
    </citation>
    <scope>NUCLEOTIDE SEQUENCE [LARGE SCALE GENOMIC DNA]</scope>
    <source>
        <strain evidence="6 7">DSM 44936</strain>
    </source>
</reference>
<feature type="active site" description="Nucleophile" evidence="4">
    <location>
        <position position="43"/>
    </location>
</feature>
<comment type="caution">
    <text evidence="6">The sequence shown here is derived from an EMBL/GenBank/DDBJ whole genome shotgun (WGS) entry which is preliminary data.</text>
</comment>
<name>A0A7X0IHS5_9ACTN</name>
<dbReference type="Pfam" id="PF01734">
    <property type="entry name" value="Patatin"/>
    <property type="match status" value="1"/>
</dbReference>
<proteinExistence type="predicted"/>
<organism evidence="6 7">
    <name type="scientific">Sphaerisporangium rubeum</name>
    <dbReference type="NCBI Taxonomy" id="321317"/>
    <lineage>
        <taxon>Bacteria</taxon>
        <taxon>Bacillati</taxon>
        <taxon>Actinomycetota</taxon>
        <taxon>Actinomycetes</taxon>
        <taxon>Streptosporangiales</taxon>
        <taxon>Streptosporangiaceae</taxon>
        <taxon>Sphaerisporangium</taxon>
    </lineage>
</organism>
<dbReference type="GO" id="GO:0016787">
    <property type="term" value="F:hydrolase activity"/>
    <property type="evidence" value="ECO:0007669"/>
    <property type="project" value="UniProtKB-UniRule"/>
</dbReference>
<evidence type="ECO:0000313" key="7">
    <source>
        <dbReference type="Proteomes" id="UP000555564"/>
    </source>
</evidence>
<keyword evidence="7" id="KW-1185">Reference proteome</keyword>
<keyword evidence="1 4" id="KW-0378">Hydrolase</keyword>
<protein>
    <submittedName>
        <fullName evidence="6">NTE family protein</fullName>
    </submittedName>
</protein>
<dbReference type="EMBL" id="JACHIU010000001">
    <property type="protein sequence ID" value="MBB6474909.1"/>
    <property type="molecule type" value="Genomic_DNA"/>
</dbReference>
<accession>A0A7X0IHS5</accession>
<evidence type="ECO:0000313" key="6">
    <source>
        <dbReference type="EMBL" id="MBB6474909.1"/>
    </source>
</evidence>
<evidence type="ECO:0000256" key="4">
    <source>
        <dbReference type="PROSITE-ProRule" id="PRU01161"/>
    </source>
</evidence>